<dbReference type="Proteomes" id="UP001215280">
    <property type="component" value="Unassembled WGS sequence"/>
</dbReference>
<dbReference type="AlphaFoldDB" id="A0AAD7HYM2"/>
<dbReference type="PANTHER" id="PTHR42085:SF1">
    <property type="entry name" value="F-BOX DOMAIN-CONTAINING PROTEIN"/>
    <property type="match status" value="1"/>
</dbReference>
<evidence type="ECO:0000256" key="1">
    <source>
        <dbReference type="SAM" id="MobiDB-lite"/>
    </source>
</evidence>
<reference evidence="2" key="1">
    <citation type="submission" date="2023-03" db="EMBL/GenBank/DDBJ databases">
        <title>Massive genome expansion in bonnet fungi (Mycena s.s.) driven by repeated elements and novel gene families across ecological guilds.</title>
        <authorList>
            <consortium name="Lawrence Berkeley National Laboratory"/>
            <person name="Harder C.B."/>
            <person name="Miyauchi S."/>
            <person name="Viragh M."/>
            <person name="Kuo A."/>
            <person name="Thoen E."/>
            <person name="Andreopoulos B."/>
            <person name="Lu D."/>
            <person name="Skrede I."/>
            <person name="Drula E."/>
            <person name="Henrissat B."/>
            <person name="Morin E."/>
            <person name="Kohler A."/>
            <person name="Barry K."/>
            <person name="LaButti K."/>
            <person name="Morin E."/>
            <person name="Salamov A."/>
            <person name="Lipzen A."/>
            <person name="Mereny Z."/>
            <person name="Hegedus B."/>
            <person name="Baldrian P."/>
            <person name="Stursova M."/>
            <person name="Weitz H."/>
            <person name="Taylor A."/>
            <person name="Grigoriev I.V."/>
            <person name="Nagy L.G."/>
            <person name="Martin F."/>
            <person name="Kauserud H."/>
        </authorList>
    </citation>
    <scope>NUCLEOTIDE SEQUENCE</scope>
    <source>
        <strain evidence="2">CBHHK188m</strain>
    </source>
</reference>
<gene>
    <name evidence="2" type="ORF">DFH07DRAFT_847687</name>
</gene>
<evidence type="ECO:0000313" key="2">
    <source>
        <dbReference type="EMBL" id="KAJ7731133.1"/>
    </source>
</evidence>
<sequence length="372" mass="42325">MVTPDAPPYCRYDIDAVGSISQIAPQNPTMTSLPEPLSTRFSASSIHPQPQSPFFATLYPELRNLIFSLALAEYDDPTRPYVKHEFYYRPGFEFAGKIDTNLLLTCRLVYLETHLVPVAQNEHVFWMHRAPPERKFASDHNAYFARMTPEQRGAVQHVRFFTQMFWLEGRRGQKWAEGLTVPKLTITLRHSDWTSWETGAPLHIDGPADRWGRWISTVPGLQELELELETVETKKEQHVERVRDALGWKFLMTSEHSLVHDGAAPTHATWLGSSRMSPGIQKQRRAQALIGNRRRQDPAATLDDIFPFDLKLDVRTLKFVLKFTGSSYQPVYLPPAPSLPPPPVPPASTRPPTTGTRPAVANRLARIFRPKS</sequence>
<accession>A0AAD7HYM2</accession>
<name>A0AAD7HYM2_9AGAR</name>
<keyword evidence="3" id="KW-1185">Reference proteome</keyword>
<comment type="caution">
    <text evidence="2">The sequence shown here is derived from an EMBL/GenBank/DDBJ whole genome shotgun (WGS) entry which is preliminary data.</text>
</comment>
<dbReference type="InterPro" id="IPR038883">
    <property type="entry name" value="AN11006-like"/>
</dbReference>
<proteinExistence type="predicted"/>
<protein>
    <submittedName>
        <fullName evidence="2">Uncharacterized protein</fullName>
    </submittedName>
</protein>
<dbReference type="PANTHER" id="PTHR42085">
    <property type="entry name" value="F-BOX DOMAIN-CONTAINING PROTEIN"/>
    <property type="match status" value="1"/>
</dbReference>
<feature type="compositionally biased region" description="Pro residues" evidence="1">
    <location>
        <begin position="334"/>
        <end position="349"/>
    </location>
</feature>
<organism evidence="2 3">
    <name type="scientific">Mycena maculata</name>
    <dbReference type="NCBI Taxonomy" id="230809"/>
    <lineage>
        <taxon>Eukaryota</taxon>
        <taxon>Fungi</taxon>
        <taxon>Dikarya</taxon>
        <taxon>Basidiomycota</taxon>
        <taxon>Agaricomycotina</taxon>
        <taxon>Agaricomycetes</taxon>
        <taxon>Agaricomycetidae</taxon>
        <taxon>Agaricales</taxon>
        <taxon>Marasmiineae</taxon>
        <taxon>Mycenaceae</taxon>
        <taxon>Mycena</taxon>
    </lineage>
</organism>
<evidence type="ECO:0000313" key="3">
    <source>
        <dbReference type="Proteomes" id="UP001215280"/>
    </source>
</evidence>
<feature type="region of interest" description="Disordered" evidence="1">
    <location>
        <begin position="334"/>
        <end position="359"/>
    </location>
</feature>
<dbReference type="EMBL" id="JARJLG010000185">
    <property type="protein sequence ID" value="KAJ7731133.1"/>
    <property type="molecule type" value="Genomic_DNA"/>
</dbReference>